<evidence type="ECO:0000256" key="4">
    <source>
        <dbReference type="ARBA" id="ARBA00023136"/>
    </source>
</evidence>
<evidence type="ECO:0000313" key="8">
    <source>
        <dbReference type="Proteomes" id="UP001183817"/>
    </source>
</evidence>
<feature type="transmembrane region" description="Helical" evidence="5">
    <location>
        <begin position="167"/>
        <end position="187"/>
    </location>
</feature>
<dbReference type="InterPro" id="IPR011701">
    <property type="entry name" value="MFS"/>
</dbReference>
<dbReference type="Gene3D" id="1.20.1250.20">
    <property type="entry name" value="MFS general substrate transporter like domains"/>
    <property type="match status" value="2"/>
</dbReference>
<evidence type="ECO:0000256" key="1">
    <source>
        <dbReference type="ARBA" id="ARBA00004651"/>
    </source>
</evidence>
<dbReference type="Pfam" id="PF07690">
    <property type="entry name" value="MFS_1"/>
    <property type="match status" value="1"/>
</dbReference>
<evidence type="ECO:0000259" key="6">
    <source>
        <dbReference type="PROSITE" id="PS50850"/>
    </source>
</evidence>
<feature type="transmembrane region" description="Helical" evidence="5">
    <location>
        <begin position="295"/>
        <end position="313"/>
    </location>
</feature>
<feature type="transmembrane region" description="Helical" evidence="5">
    <location>
        <begin position="320"/>
        <end position="339"/>
    </location>
</feature>
<comment type="subcellular location">
    <subcellularLocation>
        <location evidence="1">Cell membrane</location>
        <topology evidence="1">Multi-pass membrane protein</topology>
    </subcellularLocation>
</comment>
<comment type="caution">
    <text evidence="7">The sequence shown here is derived from an EMBL/GenBank/DDBJ whole genome shotgun (WGS) entry which is preliminary data.</text>
</comment>
<proteinExistence type="predicted"/>
<dbReference type="SUPFAM" id="SSF103473">
    <property type="entry name" value="MFS general substrate transporter"/>
    <property type="match status" value="1"/>
</dbReference>
<dbReference type="PROSITE" id="PS50850">
    <property type="entry name" value="MFS"/>
    <property type="match status" value="1"/>
</dbReference>
<evidence type="ECO:0000256" key="2">
    <source>
        <dbReference type="ARBA" id="ARBA00022692"/>
    </source>
</evidence>
<dbReference type="EMBL" id="JAVDYI010000001">
    <property type="protein sequence ID" value="MDR7357157.1"/>
    <property type="molecule type" value="Genomic_DNA"/>
</dbReference>
<feature type="transmembrane region" description="Helical" evidence="5">
    <location>
        <begin position="138"/>
        <end position="161"/>
    </location>
</feature>
<name>A0ABU2BEU1_9MICC</name>
<dbReference type="PANTHER" id="PTHR23542">
    <property type="match status" value="1"/>
</dbReference>
<protein>
    <submittedName>
        <fullName evidence="7">MFS family permease</fullName>
    </submittedName>
</protein>
<dbReference type="RefSeq" id="WP_264270289.1">
    <property type="nucleotide sequence ID" value="NZ_BAAAWO010000001.1"/>
</dbReference>
<evidence type="ECO:0000256" key="5">
    <source>
        <dbReference type="SAM" id="Phobius"/>
    </source>
</evidence>
<keyword evidence="4 5" id="KW-0472">Membrane</keyword>
<dbReference type="Proteomes" id="UP001183817">
    <property type="component" value="Unassembled WGS sequence"/>
</dbReference>
<feature type="transmembrane region" description="Helical" evidence="5">
    <location>
        <begin position="20"/>
        <end position="42"/>
    </location>
</feature>
<evidence type="ECO:0000313" key="7">
    <source>
        <dbReference type="EMBL" id="MDR7357157.1"/>
    </source>
</evidence>
<gene>
    <name evidence="7" type="ORF">J2S64_000848</name>
</gene>
<accession>A0ABU2BEU1</accession>
<keyword evidence="8" id="KW-1185">Reference proteome</keyword>
<feature type="transmembrane region" description="Helical" evidence="5">
    <location>
        <begin position="254"/>
        <end position="275"/>
    </location>
</feature>
<dbReference type="PANTHER" id="PTHR23542:SF1">
    <property type="entry name" value="MAJOR FACILITATOR SUPERFAMILY (MFS) PROFILE DOMAIN-CONTAINING PROTEIN"/>
    <property type="match status" value="1"/>
</dbReference>
<dbReference type="InterPro" id="IPR036259">
    <property type="entry name" value="MFS_trans_sf"/>
</dbReference>
<feature type="transmembrane region" description="Helical" evidence="5">
    <location>
        <begin position="48"/>
        <end position="66"/>
    </location>
</feature>
<keyword evidence="2 5" id="KW-0812">Transmembrane</keyword>
<feature type="transmembrane region" description="Helical" evidence="5">
    <location>
        <begin position="102"/>
        <end position="126"/>
    </location>
</feature>
<sequence length="447" mass="46090">MKFGRYGQLLRQPGVAPLLLIGMVARLPHATVGLLLLLHLVNELGLDWGPAGLVVGLMTIGIALGAPWRGHVVDMYGLRRALIPSIIAEAVVWSIVPQVSFTWVLPLVFLGGLFSLPVFSVVRTALGVMTTGETRRSAFALDAMGTELVFIVGPATAGIVATSLDTTVGMIGIAAAASLSGVALMILNPPTRSGQPGAVATQANPHEERLGAEASLIAAGPGGLAEVEGELILAGAKSTRARISARGRGFRHKFGWVSASVIAVFIAASGAGLLLSGTEVGIISLLDAQHSEGQLGIVFLFWCGASLVGGLIYGSQNRRISPIVLLLAMAVLTVPMAFATGTWSLALLSILPGMLCAPVLSAASEWLTDLVAEKRRGEAMGWYGSALTTGTALGSPITGATVDSFGANAGFIVVGAIAAVVCAVALVAQQVRRRRATTRARTLIQDA</sequence>
<keyword evidence="3 5" id="KW-1133">Transmembrane helix</keyword>
<feature type="transmembrane region" description="Helical" evidence="5">
    <location>
        <begin position="379"/>
        <end position="397"/>
    </location>
</feature>
<feature type="domain" description="Major facilitator superfamily (MFS) profile" evidence="6">
    <location>
        <begin position="256"/>
        <end position="447"/>
    </location>
</feature>
<organism evidence="7 8">
    <name type="scientific">Paeniglutamicibacter sulfureus</name>
    <dbReference type="NCBI Taxonomy" id="43666"/>
    <lineage>
        <taxon>Bacteria</taxon>
        <taxon>Bacillati</taxon>
        <taxon>Actinomycetota</taxon>
        <taxon>Actinomycetes</taxon>
        <taxon>Micrococcales</taxon>
        <taxon>Micrococcaceae</taxon>
        <taxon>Paeniglutamicibacter</taxon>
    </lineage>
</organism>
<evidence type="ECO:0000256" key="3">
    <source>
        <dbReference type="ARBA" id="ARBA00022989"/>
    </source>
</evidence>
<dbReference type="InterPro" id="IPR020846">
    <property type="entry name" value="MFS_dom"/>
</dbReference>
<reference evidence="7 8" key="1">
    <citation type="submission" date="2023-07" db="EMBL/GenBank/DDBJ databases">
        <title>Sequencing the genomes of 1000 actinobacteria strains.</title>
        <authorList>
            <person name="Klenk H.-P."/>
        </authorList>
    </citation>
    <scope>NUCLEOTIDE SEQUENCE [LARGE SCALE GENOMIC DNA]</scope>
    <source>
        <strain evidence="7 8">DSM 20167</strain>
    </source>
</reference>
<feature type="transmembrane region" description="Helical" evidence="5">
    <location>
        <begin position="345"/>
        <end position="367"/>
    </location>
</feature>
<feature type="transmembrane region" description="Helical" evidence="5">
    <location>
        <begin position="409"/>
        <end position="428"/>
    </location>
</feature>